<organism evidence="1 2">
    <name type="scientific">Leucosporidium creatinivorum</name>
    <dbReference type="NCBI Taxonomy" id="106004"/>
    <lineage>
        <taxon>Eukaryota</taxon>
        <taxon>Fungi</taxon>
        <taxon>Dikarya</taxon>
        <taxon>Basidiomycota</taxon>
        <taxon>Pucciniomycotina</taxon>
        <taxon>Microbotryomycetes</taxon>
        <taxon>Leucosporidiales</taxon>
        <taxon>Leucosporidium</taxon>
    </lineage>
</organism>
<comment type="caution">
    <text evidence="1">The sequence shown here is derived from an EMBL/GenBank/DDBJ whole genome shotgun (WGS) entry which is preliminary data.</text>
</comment>
<dbReference type="InParanoid" id="A0A1Y2FWB8"/>
<proteinExistence type="predicted"/>
<dbReference type="EMBL" id="MCGR01000011">
    <property type="protein sequence ID" value="ORY88303.1"/>
    <property type="molecule type" value="Genomic_DNA"/>
</dbReference>
<dbReference type="Proteomes" id="UP000193467">
    <property type="component" value="Unassembled WGS sequence"/>
</dbReference>
<feature type="non-terminal residue" evidence="1">
    <location>
        <position position="1"/>
    </location>
</feature>
<sequence>GDVAHQLAFDAQSAAQASAERLGLSSFLAPAADEGDDKCPDLVVRCVKDGDVTQVIGDIGEQGFCKEGLKCVQCHSKKNSLECNAKYLKKCAGKCEGWGSPI</sequence>
<gene>
    <name evidence="1" type="ORF">BCR35DRAFT_301836</name>
</gene>
<evidence type="ECO:0000313" key="1">
    <source>
        <dbReference type="EMBL" id="ORY88303.1"/>
    </source>
</evidence>
<name>A0A1Y2FWB8_9BASI</name>
<accession>A0A1Y2FWB8</accession>
<dbReference type="AlphaFoldDB" id="A0A1Y2FWB8"/>
<protein>
    <submittedName>
        <fullName evidence="1">Uncharacterized protein</fullName>
    </submittedName>
</protein>
<keyword evidence="2" id="KW-1185">Reference proteome</keyword>
<reference evidence="1 2" key="1">
    <citation type="submission" date="2016-07" db="EMBL/GenBank/DDBJ databases">
        <title>Pervasive Adenine N6-methylation of Active Genes in Fungi.</title>
        <authorList>
            <consortium name="DOE Joint Genome Institute"/>
            <person name="Mondo S.J."/>
            <person name="Dannebaum R.O."/>
            <person name="Kuo R.C."/>
            <person name="Labutti K."/>
            <person name="Haridas S."/>
            <person name="Kuo A."/>
            <person name="Salamov A."/>
            <person name="Ahrendt S.R."/>
            <person name="Lipzen A."/>
            <person name="Sullivan W."/>
            <person name="Andreopoulos W.B."/>
            <person name="Clum A."/>
            <person name="Lindquist E."/>
            <person name="Daum C."/>
            <person name="Ramamoorthy G.K."/>
            <person name="Gryganskyi A."/>
            <person name="Culley D."/>
            <person name="Magnuson J.K."/>
            <person name="James T.Y."/>
            <person name="O'Malley M.A."/>
            <person name="Stajich J.E."/>
            <person name="Spatafora J.W."/>
            <person name="Visel A."/>
            <person name="Grigoriev I.V."/>
        </authorList>
    </citation>
    <scope>NUCLEOTIDE SEQUENCE [LARGE SCALE GENOMIC DNA]</scope>
    <source>
        <strain evidence="1 2">62-1032</strain>
    </source>
</reference>
<evidence type="ECO:0000313" key="2">
    <source>
        <dbReference type="Proteomes" id="UP000193467"/>
    </source>
</evidence>
<dbReference type="OrthoDB" id="3353671at2759"/>